<dbReference type="Gene3D" id="3.40.50.300">
    <property type="entry name" value="P-loop containing nucleotide triphosphate hydrolases"/>
    <property type="match status" value="1"/>
</dbReference>
<evidence type="ECO:0000259" key="1">
    <source>
        <dbReference type="Pfam" id="PF07475"/>
    </source>
</evidence>
<feature type="domain" description="HPr kinase/phosphorylase C-terminal" evidence="1">
    <location>
        <begin position="8"/>
        <end position="92"/>
    </location>
</feature>
<reference evidence="2" key="2">
    <citation type="submission" date="2021-08" db="EMBL/GenBank/DDBJ databases">
        <authorList>
            <person name="Tani A."/>
            <person name="Ola A."/>
            <person name="Ogura Y."/>
            <person name="Katsura K."/>
            <person name="Hayashi T."/>
        </authorList>
    </citation>
    <scope>NUCLEOTIDE SEQUENCE</scope>
    <source>
        <strain evidence="2">DSM 23674</strain>
    </source>
</reference>
<protein>
    <submittedName>
        <fullName evidence="2">HPr kinase/phosphorylase</fullName>
    </submittedName>
</protein>
<evidence type="ECO:0000313" key="3">
    <source>
        <dbReference type="Proteomes" id="UP001055101"/>
    </source>
</evidence>
<dbReference type="InterPro" id="IPR027417">
    <property type="entry name" value="P-loop_NTPase"/>
</dbReference>
<keyword evidence="2" id="KW-0808">Transferase</keyword>
<dbReference type="GO" id="GO:0016301">
    <property type="term" value="F:kinase activity"/>
    <property type="evidence" value="ECO:0007669"/>
    <property type="project" value="UniProtKB-KW"/>
</dbReference>
<evidence type="ECO:0000313" key="2">
    <source>
        <dbReference type="EMBL" id="GJE57623.1"/>
    </source>
</evidence>
<comment type="caution">
    <text evidence="2">The sequence shown here is derived from an EMBL/GenBank/DDBJ whole genome shotgun (WGS) entry which is preliminary data.</text>
</comment>
<sequence length="171" mass="17954">MSAAGGDTGCHATCLLLGEHGILIRGPAGSGKSTLCLELLDHADTTGSHGRLVGDDRVLLSLRHGRIVARGHPEVAALIEIRGLGIRRLVNVAQAAVIRLVVDLVAEAPRLPPGRPDPTLILGVALPRLVLEPRQPRAYVIRQALAAVRQDGIVSSRTHSAALLAAEHCDV</sequence>
<reference evidence="2" key="1">
    <citation type="journal article" date="2021" name="Front. Microbiol.">
        <title>Comprehensive Comparative Genomics and Phenotyping of Methylobacterium Species.</title>
        <authorList>
            <person name="Alessa O."/>
            <person name="Ogura Y."/>
            <person name="Fujitani Y."/>
            <person name="Takami H."/>
            <person name="Hayashi T."/>
            <person name="Sahin N."/>
            <person name="Tani A."/>
        </authorList>
    </citation>
    <scope>NUCLEOTIDE SEQUENCE</scope>
    <source>
        <strain evidence="2">DSM 23674</strain>
    </source>
</reference>
<dbReference type="SUPFAM" id="SSF53795">
    <property type="entry name" value="PEP carboxykinase-like"/>
    <property type="match status" value="1"/>
</dbReference>
<dbReference type="Pfam" id="PF07475">
    <property type="entry name" value="Hpr_kinase_C"/>
    <property type="match status" value="1"/>
</dbReference>
<dbReference type="RefSeq" id="WP_147816943.1">
    <property type="nucleotide sequence ID" value="NZ_BPRA01000025.1"/>
</dbReference>
<organism evidence="2 3">
    <name type="scientific">Methylobacterium thuringiense</name>
    <dbReference type="NCBI Taxonomy" id="1003091"/>
    <lineage>
        <taxon>Bacteria</taxon>
        <taxon>Pseudomonadati</taxon>
        <taxon>Pseudomonadota</taxon>
        <taxon>Alphaproteobacteria</taxon>
        <taxon>Hyphomicrobiales</taxon>
        <taxon>Methylobacteriaceae</taxon>
        <taxon>Methylobacterium</taxon>
    </lineage>
</organism>
<accession>A0ABQ4TUH1</accession>
<keyword evidence="2" id="KW-0418">Kinase</keyword>
<keyword evidence="3" id="KW-1185">Reference proteome</keyword>
<gene>
    <name evidence="2" type="primary">hprK</name>
    <name evidence="2" type="ORF">EKPJFOCH_4141</name>
</gene>
<dbReference type="InterPro" id="IPR011104">
    <property type="entry name" value="Hpr_kin/Pase_C"/>
</dbReference>
<name>A0ABQ4TUH1_9HYPH</name>
<proteinExistence type="predicted"/>
<dbReference type="EMBL" id="BPRA01000025">
    <property type="protein sequence ID" value="GJE57623.1"/>
    <property type="molecule type" value="Genomic_DNA"/>
</dbReference>
<dbReference type="Proteomes" id="UP001055101">
    <property type="component" value="Unassembled WGS sequence"/>
</dbReference>
<dbReference type="CDD" id="cd01918">
    <property type="entry name" value="HprK_C"/>
    <property type="match status" value="1"/>
</dbReference>